<feature type="transmembrane region" description="Helical" evidence="4">
    <location>
        <begin position="284"/>
        <end position="303"/>
    </location>
</feature>
<keyword evidence="1 4" id="KW-0812">Transmembrane</keyword>
<feature type="transmembrane region" description="Helical" evidence="4">
    <location>
        <begin position="84"/>
        <end position="109"/>
    </location>
</feature>
<dbReference type="PANTHER" id="PTHR23527:SF1">
    <property type="entry name" value="BLL3282 PROTEIN"/>
    <property type="match status" value="1"/>
</dbReference>
<protein>
    <submittedName>
        <fullName evidence="6">MFS transporter</fullName>
    </submittedName>
</protein>
<dbReference type="PROSITE" id="PS50850">
    <property type="entry name" value="MFS"/>
    <property type="match status" value="1"/>
</dbReference>
<evidence type="ECO:0000313" key="7">
    <source>
        <dbReference type="Proteomes" id="UP001596270"/>
    </source>
</evidence>
<keyword evidence="2 4" id="KW-1133">Transmembrane helix</keyword>
<feature type="transmembrane region" description="Helical" evidence="4">
    <location>
        <begin position="342"/>
        <end position="365"/>
    </location>
</feature>
<feature type="transmembrane region" description="Helical" evidence="4">
    <location>
        <begin position="143"/>
        <end position="161"/>
    </location>
</feature>
<feature type="transmembrane region" description="Helical" evidence="4">
    <location>
        <begin position="309"/>
        <end position="330"/>
    </location>
</feature>
<feature type="transmembrane region" description="Helical" evidence="4">
    <location>
        <begin position="220"/>
        <end position="241"/>
    </location>
</feature>
<organism evidence="6 7">
    <name type="scientific">Polaromonas aquatica</name>
    <dbReference type="NCBI Taxonomy" id="332657"/>
    <lineage>
        <taxon>Bacteria</taxon>
        <taxon>Pseudomonadati</taxon>
        <taxon>Pseudomonadota</taxon>
        <taxon>Betaproteobacteria</taxon>
        <taxon>Burkholderiales</taxon>
        <taxon>Comamonadaceae</taxon>
        <taxon>Polaromonas</taxon>
    </lineage>
</organism>
<dbReference type="RefSeq" id="WP_371436419.1">
    <property type="nucleotide sequence ID" value="NZ_JBHSRS010000081.1"/>
</dbReference>
<name>A0ABW1U0H5_9BURK</name>
<evidence type="ECO:0000259" key="5">
    <source>
        <dbReference type="PROSITE" id="PS50850"/>
    </source>
</evidence>
<dbReference type="InterPro" id="IPR052952">
    <property type="entry name" value="MFS-Transporter"/>
</dbReference>
<dbReference type="Pfam" id="PF07690">
    <property type="entry name" value="MFS_1"/>
    <property type="match status" value="1"/>
</dbReference>
<gene>
    <name evidence="6" type="ORF">ACFQND_17460</name>
</gene>
<dbReference type="Gene3D" id="1.20.1250.20">
    <property type="entry name" value="MFS general substrate transporter like domains"/>
    <property type="match status" value="2"/>
</dbReference>
<evidence type="ECO:0000313" key="6">
    <source>
        <dbReference type="EMBL" id="MFC6283015.1"/>
    </source>
</evidence>
<dbReference type="InterPro" id="IPR011701">
    <property type="entry name" value="MFS"/>
</dbReference>
<dbReference type="PANTHER" id="PTHR23527">
    <property type="entry name" value="BLL3282 PROTEIN"/>
    <property type="match status" value="1"/>
</dbReference>
<dbReference type="Proteomes" id="UP001596270">
    <property type="component" value="Unassembled WGS sequence"/>
</dbReference>
<sequence length="409" mass="42207">MTQSSERSTSGWPELLITLAIQAMASMAVLTLPVVAPVIGSALHISPTYAGLYIGVVYVGAMAGSLAAGAVVERWGPVRVSQGSLMLCAIGLALCCTGILSLMALGALLMGMGYGPITPASSYLLARSTPPHRMSLMFSLKQTGVPLGGIMAGALVPGLMLVVGWRWGLGSVALICVACAVLAQGLRARLDEQRNPSSAVGPGKLAEPVRLVAGHVRLRSLALCSFFLSAVQLCLTTYTVIYLNSELGFGLVAAGFALSVCQLAGVIGRVVWGHIADKGLGATRTLTLLALIIVFCCVGIALLQASTPLVVVLALLAVFGATAIGWNGVFLAEVARQAPSGFTSLATGGVSAFTFLGVVIGPPLFALLASTTGSYRIGYAALAIPMAWCGLRLWRLHKDNMQAASELKP</sequence>
<feature type="transmembrane region" description="Helical" evidence="4">
    <location>
        <begin position="377"/>
        <end position="394"/>
    </location>
</feature>
<dbReference type="EMBL" id="JBHSRS010000081">
    <property type="protein sequence ID" value="MFC6283015.1"/>
    <property type="molecule type" value="Genomic_DNA"/>
</dbReference>
<comment type="caution">
    <text evidence="6">The sequence shown here is derived from an EMBL/GenBank/DDBJ whole genome shotgun (WGS) entry which is preliminary data.</text>
</comment>
<feature type="transmembrane region" description="Helical" evidence="4">
    <location>
        <begin position="247"/>
        <end position="272"/>
    </location>
</feature>
<feature type="transmembrane region" description="Helical" evidence="4">
    <location>
        <begin position="15"/>
        <end position="39"/>
    </location>
</feature>
<keyword evidence="3 4" id="KW-0472">Membrane</keyword>
<evidence type="ECO:0000256" key="3">
    <source>
        <dbReference type="ARBA" id="ARBA00023136"/>
    </source>
</evidence>
<dbReference type="InterPro" id="IPR036259">
    <property type="entry name" value="MFS_trans_sf"/>
</dbReference>
<accession>A0ABW1U0H5</accession>
<evidence type="ECO:0000256" key="1">
    <source>
        <dbReference type="ARBA" id="ARBA00022692"/>
    </source>
</evidence>
<dbReference type="InterPro" id="IPR020846">
    <property type="entry name" value="MFS_dom"/>
</dbReference>
<proteinExistence type="predicted"/>
<evidence type="ECO:0000256" key="2">
    <source>
        <dbReference type="ARBA" id="ARBA00022989"/>
    </source>
</evidence>
<dbReference type="SUPFAM" id="SSF103473">
    <property type="entry name" value="MFS general substrate transporter"/>
    <property type="match status" value="1"/>
</dbReference>
<reference evidence="7" key="1">
    <citation type="journal article" date="2019" name="Int. J. Syst. Evol. Microbiol.">
        <title>The Global Catalogue of Microorganisms (GCM) 10K type strain sequencing project: providing services to taxonomists for standard genome sequencing and annotation.</title>
        <authorList>
            <consortium name="The Broad Institute Genomics Platform"/>
            <consortium name="The Broad Institute Genome Sequencing Center for Infectious Disease"/>
            <person name="Wu L."/>
            <person name="Ma J."/>
        </authorList>
    </citation>
    <scope>NUCLEOTIDE SEQUENCE [LARGE SCALE GENOMIC DNA]</scope>
    <source>
        <strain evidence="7">CCUG 39402</strain>
    </source>
</reference>
<feature type="domain" description="Major facilitator superfamily (MFS) profile" evidence="5">
    <location>
        <begin position="14"/>
        <end position="401"/>
    </location>
</feature>
<evidence type="ECO:0000256" key="4">
    <source>
        <dbReference type="SAM" id="Phobius"/>
    </source>
</evidence>
<keyword evidence="7" id="KW-1185">Reference proteome</keyword>
<feature type="transmembrane region" description="Helical" evidence="4">
    <location>
        <begin position="51"/>
        <end position="72"/>
    </location>
</feature>